<dbReference type="KEGG" id="vbl:L21SP4_02463"/>
<name>A0A0G3EJR4_9BACT</name>
<reference evidence="2 3" key="2">
    <citation type="journal article" date="2016" name="ISME J.">
        <title>Characterization of the first cultured representative of Verrucomicrobia subdivision 5 indicates the proposal of a novel phylum.</title>
        <authorList>
            <person name="Spring S."/>
            <person name="Bunk B."/>
            <person name="Sproer C."/>
            <person name="Schumann P."/>
            <person name="Rohde M."/>
            <person name="Tindall B.J."/>
            <person name="Klenk H.P."/>
        </authorList>
    </citation>
    <scope>NUCLEOTIDE SEQUENCE [LARGE SCALE GENOMIC DNA]</scope>
    <source>
        <strain evidence="2 3">L21-Fru-AB</strain>
    </source>
</reference>
<sequence precursor="true">MRAHTHILRLLSLAVITAFQPCIAADAEMHTFRDTQGRTVEAEILSFNERRDMVNVRRSDGRRLSAPLSAFCEKDREYIRTWARDESFRSQMDFRIEVEKKETGKQTGKEEGLIIEAEEYRYEVLLENRSGHDFRNLRVDYMLFYKQEEAASHADAKMLDVSGSIEVPVLEAGGEKTVTTGPVVLKSLELMPGYVWENNAPASSTGKLKGYWVRVYRKSADGDEIFREVCNPSAIAERNTFRVDRETAK</sequence>
<protein>
    <recommendedName>
        <fullName evidence="4">SLA1 homology domain-containing protein</fullName>
    </recommendedName>
</protein>
<organism evidence="2 3">
    <name type="scientific">Kiritimatiella glycovorans</name>
    <dbReference type="NCBI Taxonomy" id="1307763"/>
    <lineage>
        <taxon>Bacteria</taxon>
        <taxon>Pseudomonadati</taxon>
        <taxon>Kiritimatiellota</taxon>
        <taxon>Kiritimatiellia</taxon>
        <taxon>Kiritimatiellales</taxon>
        <taxon>Kiritimatiellaceae</taxon>
        <taxon>Kiritimatiella</taxon>
    </lineage>
</organism>
<dbReference type="AlphaFoldDB" id="A0A0G3EJR4"/>
<evidence type="ECO:0008006" key="4">
    <source>
        <dbReference type="Google" id="ProtNLM"/>
    </source>
</evidence>
<dbReference type="Gene3D" id="2.30.30.700">
    <property type="entry name" value="SLA1 homology domain 1"/>
    <property type="match status" value="1"/>
</dbReference>
<reference evidence="3" key="1">
    <citation type="submission" date="2015-02" db="EMBL/GenBank/DDBJ databases">
        <title>Description and complete genome sequence of the first cultured representative of the subdivision 5 of the Verrucomicrobia phylum.</title>
        <authorList>
            <person name="Spring S."/>
            <person name="Bunk B."/>
            <person name="Sproer C."/>
            <person name="Klenk H.-P."/>
        </authorList>
    </citation>
    <scope>NUCLEOTIDE SEQUENCE [LARGE SCALE GENOMIC DNA]</scope>
    <source>
        <strain evidence="3">L21-Fru-AB</strain>
    </source>
</reference>
<keyword evidence="3" id="KW-1185">Reference proteome</keyword>
<feature type="chain" id="PRO_5005184122" description="SLA1 homology domain-containing protein" evidence="1">
    <location>
        <begin position="25"/>
        <end position="249"/>
    </location>
</feature>
<feature type="signal peptide" evidence="1">
    <location>
        <begin position="1"/>
        <end position="24"/>
    </location>
</feature>
<proteinExistence type="predicted"/>
<keyword evidence="1" id="KW-0732">Signal</keyword>
<gene>
    <name evidence="2" type="ORF">L21SP4_02463</name>
</gene>
<dbReference type="Proteomes" id="UP000035268">
    <property type="component" value="Chromosome"/>
</dbReference>
<evidence type="ECO:0000313" key="3">
    <source>
        <dbReference type="Proteomes" id="UP000035268"/>
    </source>
</evidence>
<accession>A0A0G3EJR4</accession>
<dbReference type="EMBL" id="CP010904">
    <property type="protein sequence ID" value="AKJ65687.1"/>
    <property type="molecule type" value="Genomic_DNA"/>
</dbReference>
<evidence type="ECO:0000256" key="1">
    <source>
        <dbReference type="SAM" id="SignalP"/>
    </source>
</evidence>
<evidence type="ECO:0000313" key="2">
    <source>
        <dbReference type="EMBL" id="AKJ65687.1"/>
    </source>
</evidence>